<dbReference type="GO" id="GO:0009307">
    <property type="term" value="P:DNA restriction-modification system"/>
    <property type="evidence" value="ECO:0007669"/>
    <property type="project" value="InterPro"/>
</dbReference>
<dbReference type="EMBL" id="CP000267">
    <property type="protein sequence ID" value="ABD69550.1"/>
    <property type="molecule type" value="Genomic_DNA"/>
</dbReference>
<dbReference type="AlphaFoldDB" id="Q21XF3"/>
<dbReference type="eggNOG" id="COG0338">
    <property type="taxonomic scope" value="Bacteria"/>
</dbReference>
<keyword evidence="3 8" id="KW-0489">Methyltransferase</keyword>
<dbReference type="NCBIfam" id="TIGR00571">
    <property type="entry name" value="dam"/>
    <property type="match status" value="1"/>
</dbReference>
<dbReference type="GO" id="GO:0009007">
    <property type="term" value="F:site-specific DNA-methyltransferase (adenine-specific) activity"/>
    <property type="evidence" value="ECO:0007669"/>
    <property type="project" value="UniProtKB-UniRule"/>
</dbReference>
<dbReference type="OrthoDB" id="9805629at2"/>
<name>Q21XF3_ALBFT</name>
<feature type="binding site" evidence="7">
    <location>
        <position position="62"/>
    </location>
    <ligand>
        <name>S-adenosyl-L-methionine</name>
        <dbReference type="ChEBI" id="CHEBI:59789"/>
    </ligand>
</feature>
<dbReference type="EC" id="2.1.1.72" evidence="2 8"/>
<dbReference type="Proteomes" id="UP000008332">
    <property type="component" value="Chromosome"/>
</dbReference>
<dbReference type="KEGG" id="rfr:Rfer_1822"/>
<protein>
    <recommendedName>
        <fullName evidence="2 8">Site-specific DNA-methyltransferase (adenine-specific)</fullName>
        <ecNumber evidence="2 8">2.1.1.72</ecNumber>
    </recommendedName>
</protein>
<dbReference type="HOGENOM" id="CLU_063430_0_0_4"/>
<feature type="binding site" evidence="7">
    <location>
        <position position="21"/>
    </location>
    <ligand>
        <name>S-adenosyl-L-methionine</name>
        <dbReference type="ChEBI" id="CHEBI:59789"/>
    </ligand>
</feature>
<dbReference type="PANTHER" id="PTHR30481">
    <property type="entry name" value="DNA ADENINE METHYLASE"/>
    <property type="match status" value="1"/>
</dbReference>
<dbReference type="STRING" id="338969.Rfer_1822"/>
<evidence type="ECO:0000256" key="4">
    <source>
        <dbReference type="ARBA" id="ARBA00022679"/>
    </source>
</evidence>
<dbReference type="InterPro" id="IPR012263">
    <property type="entry name" value="M_m6A_EcoRV"/>
</dbReference>
<gene>
    <name evidence="9" type="ordered locus">Rfer_1822</name>
</gene>
<dbReference type="PROSITE" id="PS00092">
    <property type="entry name" value="N6_MTASE"/>
    <property type="match status" value="1"/>
</dbReference>
<evidence type="ECO:0000256" key="7">
    <source>
        <dbReference type="PIRSR" id="PIRSR000398-1"/>
    </source>
</evidence>
<dbReference type="SUPFAM" id="SSF53335">
    <property type="entry name" value="S-adenosyl-L-methionine-dependent methyltransferases"/>
    <property type="match status" value="1"/>
</dbReference>
<proteinExistence type="inferred from homology"/>
<evidence type="ECO:0000256" key="2">
    <source>
        <dbReference type="ARBA" id="ARBA00011900"/>
    </source>
</evidence>
<keyword evidence="10" id="KW-1185">Reference proteome</keyword>
<keyword evidence="5 8" id="KW-0949">S-adenosyl-L-methionine</keyword>
<feature type="binding site" evidence="7">
    <location>
        <position position="186"/>
    </location>
    <ligand>
        <name>S-adenosyl-L-methionine</name>
        <dbReference type="ChEBI" id="CHEBI:59789"/>
    </ligand>
</feature>
<dbReference type="REBASE" id="12092">
    <property type="entry name" value="M.RfeDORF1822P"/>
</dbReference>
<dbReference type="InterPro" id="IPR029063">
    <property type="entry name" value="SAM-dependent_MTases_sf"/>
</dbReference>
<dbReference type="Gene3D" id="1.10.1020.10">
    <property type="entry name" value="Adenine-specific Methyltransferase, Domain 2"/>
    <property type="match status" value="1"/>
</dbReference>
<sequence>MAFRNNISNQMTPILRWAGSKRYLAKYLLPQFPQVMHRYIEPFCGSASLFFLSEPASSVLSDINSELINALDLIKSRNKSVMEKYESLPDDREIYYLVRSLEPQALTKVERAARFLYLNRLCFNGLYRTNKSGQFNVPYSGQRNSKLLSREEVSDASRLLNNCELRNDDFKTTISRTKRGDFLYVDPPYASKEHNEFCEYDASSFGLRDIQNLWVELNAADRRGVKFMLSYTECAEISRFSKRWNSTTIQVRRNIAGFAGHRKMAAEVVVKNY</sequence>
<evidence type="ECO:0000256" key="5">
    <source>
        <dbReference type="ARBA" id="ARBA00022691"/>
    </source>
</evidence>
<dbReference type="Pfam" id="PF02086">
    <property type="entry name" value="MethyltransfD12"/>
    <property type="match status" value="1"/>
</dbReference>
<dbReference type="GO" id="GO:0043565">
    <property type="term" value="F:sequence-specific DNA binding"/>
    <property type="evidence" value="ECO:0007669"/>
    <property type="project" value="TreeGrafter"/>
</dbReference>
<dbReference type="PRINTS" id="PR00505">
    <property type="entry name" value="D12N6MTFRASE"/>
</dbReference>
<dbReference type="InterPro" id="IPR012327">
    <property type="entry name" value="MeTrfase_D12"/>
</dbReference>
<keyword evidence="4 8" id="KW-0808">Transferase</keyword>
<evidence type="ECO:0000256" key="1">
    <source>
        <dbReference type="ARBA" id="ARBA00006594"/>
    </source>
</evidence>
<dbReference type="InterPro" id="IPR002052">
    <property type="entry name" value="DNA_methylase_N6_adenine_CS"/>
</dbReference>
<comment type="catalytic activity">
    <reaction evidence="6 8">
        <text>a 2'-deoxyadenosine in DNA + S-adenosyl-L-methionine = an N(6)-methyl-2'-deoxyadenosine in DNA + S-adenosyl-L-homocysteine + H(+)</text>
        <dbReference type="Rhea" id="RHEA:15197"/>
        <dbReference type="Rhea" id="RHEA-COMP:12418"/>
        <dbReference type="Rhea" id="RHEA-COMP:12419"/>
        <dbReference type="ChEBI" id="CHEBI:15378"/>
        <dbReference type="ChEBI" id="CHEBI:57856"/>
        <dbReference type="ChEBI" id="CHEBI:59789"/>
        <dbReference type="ChEBI" id="CHEBI:90615"/>
        <dbReference type="ChEBI" id="CHEBI:90616"/>
        <dbReference type="EC" id="2.1.1.72"/>
    </reaction>
</comment>
<dbReference type="PANTHER" id="PTHR30481:SF3">
    <property type="entry name" value="DNA ADENINE METHYLASE"/>
    <property type="match status" value="1"/>
</dbReference>
<dbReference type="GO" id="GO:0032259">
    <property type="term" value="P:methylation"/>
    <property type="evidence" value="ECO:0007669"/>
    <property type="project" value="UniProtKB-KW"/>
</dbReference>
<evidence type="ECO:0000313" key="10">
    <source>
        <dbReference type="Proteomes" id="UP000008332"/>
    </source>
</evidence>
<reference evidence="10" key="1">
    <citation type="submission" date="2006-02" db="EMBL/GenBank/DDBJ databases">
        <title>Complete sequence of chromosome of Rhodoferax ferrireducens DSM 15236.</title>
        <authorList>
            <person name="Copeland A."/>
            <person name="Lucas S."/>
            <person name="Lapidus A."/>
            <person name="Barry K."/>
            <person name="Detter J.C."/>
            <person name="Glavina del Rio T."/>
            <person name="Hammon N."/>
            <person name="Israni S."/>
            <person name="Pitluck S."/>
            <person name="Brettin T."/>
            <person name="Bruce D."/>
            <person name="Han C."/>
            <person name="Tapia R."/>
            <person name="Gilna P."/>
            <person name="Kiss H."/>
            <person name="Schmutz J."/>
            <person name="Larimer F."/>
            <person name="Land M."/>
            <person name="Kyrpides N."/>
            <person name="Ivanova N."/>
            <person name="Richardson P."/>
        </authorList>
    </citation>
    <scope>NUCLEOTIDE SEQUENCE [LARGE SCALE GENOMIC DNA]</scope>
    <source>
        <strain evidence="10">ATCC BAA-621 / DSM 15236 / T118</strain>
    </source>
</reference>
<dbReference type="Gene3D" id="3.40.50.150">
    <property type="entry name" value="Vaccinia Virus protein VP39"/>
    <property type="match status" value="1"/>
</dbReference>
<comment type="similarity">
    <text evidence="1 8">Belongs to the N(4)/N(6)-methyltransferase family.</text>
</comment>
<evidence type="ECO:0000256" key="8">
    <source>
        <dbReference type="RuleBase" id="RU361257"/>
    </source>
</evidence>
<evidence type="ECO:0000256" key="6">
    <source>
        <dbReference type="ARBA" id="ARBA00047942"/>
    </source>
</evidence>
<dbReference type="PIRSF" id="PIRSF000398">
    <property type="entry name" value="M_m6A_EcoRV"/>
    <property type="match status" value="1"/>
</dbReference>
<feature type="binding site" evidence="7">
    <location>
        <position position="17"/>
    </location>
    <ligand>
        <name>S-adenosyl-L-methionine</name>
        <dbReference type="ChEBI" id="CHEBI:59789"/>
    </ligand>
</feature>
<accession>Q21XF3</accession>
<organism evidence="9 10">
    <name type="scientific">Albidiferax ferrireducens (strain ATCC BAA-621 / DSM 15236 / T118)</name>
    <name type="common">Rhodoferax ferrireducens</name>
    <dbReference type="NCBI Taxonomy" id="338969"/>
    <lineage>
        <taxon>Bacteria</taxon>
        <taxon>Pseudomonadati</taxon>
        <taxon>Pseudomonadota</taxon>
        <taxon>Betaproteobacteria</taxon>
        <taxon>Burkholderiales</taxon>
        <taxon>Comamonadaceae</taxon>
        <taxon>Rhodoferax</taxon>
    </lineage>
</organism>
<dbReference type="InterPro" id="IPR023095">
    <property type="entry name" value="Ade_MeTrfase_dom_2"/>
</dbReference>
<dbReference type="GO" id="GO:1904047">
    <property type="term" value="F:S-adenosyl-L-methionine binding"/>
    <property type="evidence" value="ECO:0007669"/>
    <property type="project" value="TreeGrafter"/>
</dbReference>
<dbReference type="GO" id="GO:0006298">
    <property type="term" value="P:mismatch repair"/>
    <property type="evidence" value="ECO:0007669"/>
    <property type="project" value="TreeGrafter"/>
</dbReference>
<evidence type="ECO:0000313" key="9">
    <source>
        <dbReference type="EMBL" id="ABD69550.1"/>
    </source>
</evidence>
<evidence type="ECO:0000256" key="3">
    <source>
        <dbReference type="ARBA" id="ARBA00022603"/>
    </source>
</evidence>